<dbReference type="Gene3D" id="3.40.50.300">
    <property type="entry name" value="P-loop containing nucleotide triphosphate hydrolases"/>
    <property type="match status" value="1"/>
</dbReference>
<dbReference type="GO" id="GO:0033063">
    <property type="term" value="C:Rad51B-Rad51C-Rad51D-XRCC2 complex"/>
    <property type="evidence" value="ECO:0007669"/>
    <property type="project" value="TreeGrafter"/>
</dbReference>
<comment type="caution">
    <text evidence="3">The sequence shown here is derived from an EMBL/GenBank/DDBJ whole genome shotgun (WGS) entry which is preliminary data.</text>
</comment>
<dbReference type="GO" id="GO:0003697">
    <property type="term" value="F:single-stranded DNA binding"/>
    <property type="evidence" value="ECO:0007669"/>
    <property type="project" value="TreeGrafter"/>
</dbReference>
<dbReference type="GO" id="GO:0000400">
    <property type="term" value="F:four-way junction DNA binding"/>
    <property type="evidence" value="ECO:0007669"/>
    <property type="project" value="TreeGrafter"/>
</dbReference>
<organism evidence="3 4">
    <name type="scientific">Daphnia magna</name>
    <dbReference type="NCBI Taxonomy" id="35525"/>
    <lineage>
        <taxon>Eukaryota</taxon>
        <taxon>Metazoa</taxon>
        <taxon>Ecdysozoa</taxon>
        <taxon>Arthropoda</taxon>
        <taxon>Crustacea</taxon>
        <taxon>Branchiopoda</taxon>
        <taxon>Diplostraca</taxon>
        <taxon>Cladocera</taxon>
        <taxon>Anomopoda</taxon>
        <taxon>Daphniidae</taxon>
        <taxon>Daphnia</taxon>
    </lineage>
</organism>
<comment type="subcellular location">
    <subcellularLocation>
        <location evidence="1">Nucleus</location>
    </subcellularLocation>
</comment>
<gene>
    <name evidence="3" type="ORF">APZ42_015316</name>
</gene>
<dbReference type="PROSITE" id="PS50162">
    <property type="entry name" value="RECA_2"/>
    <property type="match status" value="1"/>
</dbReference>
<reference evidence="3 4" key="1">
    <citation type="submission" date="2016-03" db="EMBL/GenBank/DDBJ databases">
        <title>EvidentialGene: Evidence-directed Construction of Genes on Genomes.</title>
        <authorList>
            <person name="Gilbert D.G."/>
            <person name="Choi J.-H."/>
            <person name="Mockaitis K."/>
            <person name="Colbourne J."/>
            <person name="Pfrender M."/>
        </authorList>
    </citation>
    <scope>NUCLEOTIDE SEQUENCE [LARGE SCALE GENOMIC DNA]</scope>
    <source>
        <strain evidence="3 4">Xinb3</strain>
        <tissue evidence="3">Complete organism</tissue>
    </source>
</reference>
<dbReference type="Pfam" id="PF08423">
    <property type="entry name" value="Rad51"/>
    <property type="match status" value="1"/>
</dbReference>
<accession>A0A0N8CER2</accession>
<dbReference type="STRING" id="35525.A0A0N8CER2"/>
<dbReference type="Proteomes" id="UP000076858">
    <property type="component" value="Unassembled WGS sequence"/>
</dbReference>
<keyword evidence="2" id="KW-0539">Nucleus</keyword>
<dbReference type="InterPro" id="IPR051988">
    <property type="entry name" value="HRR_RAD51_Paralog"/>
</dbReference>
<dbReference type="InterPro" id="IPR020588">
    <property type="entry name" value="RecA_ATP-bd"/>
</dbReference>
<dbReference type="EMBL" id="LRGB01000512">
    <property type="protein sequence ID" value="KZS18742.1"/>
    <property type="molecule type" value="Genomic_DNA"/>
</dbReference>
<evidence type="ECO:0000256" key="2">
    <source>
        <dbReference type="ARBA" id="ARBA00023242"/>
    </source>
</evidence>
<dbReference type="AlphaFoldDB" id="A0A0N8CER2"/>
<dbReference type="GO" id="GO:0007131">
    <property type="term" value="P:reciprocal meiotic recombination"/>
    <property type="evidence" value="ECO:0007669"/>
    <property type="project" value="TreeGrafter"/>
</dbReference>
<protein>
    <submittedName>
        <fullName evidence="3">Rad51C</fullName>
    </submittedName>
</protein>
<proteinExistence type="predicted"/>
<dbReference type="GO" id="GO:0140664">
    <property type="term" value="F:ATP-dependent DNA damage sensor activity"/>
    <property type="evidence" value="ECO:0007669"/>
    <property type="project" value="InterPro"/>
</dbReference>
<dbReference type="GO" id="GO:0042148">
    <property type="term" value="P:DNA strand invasion"/>
    <property type="evidence" value="ECO:0007669"/>
    <property type="project" value="TreeGrafter"/>
</dbReference>
<dbReference type="GO" id="GO:0000724">
    <property type="term" value="P:double-strand break repair via homologous recombination"/>
    <property type="evidence" value="ECO:0007669"/>
    <property type="project" value="TreeGrafter"/>
</dbReference>
<evidence type="ECO:0000313" key="3">
    <source>
        <dbReference type="EMBL" id="KZS18742.1"/>
    </source>
</evidence>
<evidence type="ECO:0000313" key="4">
    <source>
        <dbReference type="Proteomes" id="UP000076858"/>
    </source>
</evidence>
<name>A0A0N8CER2_9CRUS</name>
<dbReference type="GO" id="GO:0005524">
    <property type="term" value="F:ATP binding"/>
    <property type="evidence" value="ECO:0007669"/>
    <property type="project" value="InterPro"/>
</dbReference>
<evidence type="ECO:0000256" key="1">
    <source>
        <dbReference type="ARBA" id="ARBA00004123"/>
    </source>
</evidence>
<dbReference type="OrthoDB" id="6348953at2759"/>
<dbReference type="GO" id="GO:0005815">
    <property type="term" value="C:microtubule organizing center"/>
    <property type="evidence" value="ECO:0007669"/>
    <property type="project" value="TreeGrafter"/>
</dbReference>
<sequence>MNLLSESISPLLTSDKLELLKAHKILTSLDFVQYNNDKIANLIGQNVSEIIKIKDQILAANNSKSLRADKLYEIILKRTTIIKSGIDMVDKMLDGGIPSGRLVEVFGEPGSGKTQLALQLTANTALKQQQTVCYLTTSDANAERILEIMHSLQEDADHLNGLERIHFCYVNDVYQLMEMLWAPGMREYKLVVIDSLATLFLPIRGDSFNDAISLLNKVASDLKRLAVVHQCVVLTVNHVSRGPAEGTASTPTPFLGRYWCSVPNLTLHSKHLSKDEFQLTVVKNIYSPDPGPKCSFRYFFRSRVDVKNEFKSIYPHI</sequence>
<dbReference type="InterPro" id="IPR013632">
    <property type="entry name" value="Rad51_C"/>
</dbReference>
<keyword evidence="4" id="KW-1185">Reference proteome</keyword>
<dbReference type="PANTHER" id="PTHR46457">
    <property type="entry name" value="DNA REPAIR PROTEIN RAD51 HOMOLOG 4"/>
    <property type="match status" value="1"/>
</dbReference>
<dbReference type="GO" id="GO:0000723">
    <property type="term" value="P:telomere maintenance"/>
    <property type="evidence" value="ECO:0007669"/>
    <property type="project" value="TreeGrafter"/>
</dbReference>
<dbReference type="PANTHER" id="PTHR46457:SF1">
    <property type="entry name" value="DNA REPAIR PROTEIN RAD51 HOMOLOG 4"/>
    <property type="match status" value="1"/>
</dbReference>
<dbReference type="GO" id="GO:0005657">
    <property type="term" value="C:replication fork"/>
    <property type="evidence" value="ECO:0007669"/>
    <property type="project" value="TreeGrafter"/>
</dbReference>
<dbReference type="SUPFAM" id="SSF52540">
    <property type="entry name" value="P-loop containing nucleoside triphosphate hydrolases"/>
    <property type="match status" value="1"/>
</dbReference>
<dbReference type="InterPro" id="IPR027417">
    <property type="entry name" value="P-loop_NTPase"/>
</dbReference>